<feature type="signal peptide" evidence="1">
    <location>
        <begin position="1"/>
        <end position="33"/>
    </location>
</feature>
<dbReference type="Proteomes" id="UP000805614">
    <property type="component" value="Unassembled WGS sequence"/>
</dbReference>
<gene>
    <name evidence="2" type="ORF">HKK74_12420</name>
</gene>
<dbReference type="RefSeq" id="WP_187243301.1">
    <property type="nucleotide sequence ID" value="NZ_BAAAOK010000071.1"/>
</dbReference>
<evidence type="ECO:0000313" key="3">
    <source>
        <dbReference type="Proteomes" id="UP000805614"/>
    </source>
</evidence>
<keyword evidence="3" id="KW-1185">Reference proteome</keyword>
<comment type="caution">
    <text evidence="2">The sequence shown here is derived from an EMBL/GenBank/DDBJ whole genome shotgun (WGS) entry which is preliminary data.</text>
</comment>
<feature type="chain" id="PRO_5046775521" evidence="1">
    <location>
        <begin position="34"/>
        <end position="438"/>
    </location>
</feature>
<evidence type="ECO:0000313" key="2">
    <source>
        <dbReference type="EMBL" id="MBC6466300.1"/>
    </source>
</evidence>
<accession>A0ABR7LP88</accession>
<sequence>MTLTRPGLRPLVASITLVLLTACIVSLPTPASAAFSQAVSVSPAGYDSYHSQANFDRQGDALFVWVRESHNYPYPRHIQMRSRSHTGTWGSTVTVSPSGQDPRLPKVALDDDGDAIVVWHAYAGGDYRVYARRVSRTGTLGTLKVLSPTGAKVHGTDVAIDSDGDAVVTWNEWHDDGRVLPMMRRYTKSGSLPAAVLLASSPARAETPAVAFDREGDAVLAWANDNVVQARTLSVSGTLSGLKTVSPNLSPIDRHFTARVAVDRDGDALVTWRHWTDADQSTQVWGRWVSRYGTVGNVRQLTPSSHPDVVNYSVASDLDGDVLLTWDRFQNKYLYARPISRTATIGAPVLLSASGRLHSVRVDDDGDGSVVWQGAGISGTVGSVRTRRVTRSGTWGTTQVIATNGVSPTTAVSPVGRVIVAWERRFQVDLRIQVSAGP</sequence>
<dbReference type="PROSITE" id="PS51257">
    <property type="entry name" value="PROKAR_LIPOPROTEIN"/>
    <property type="match status" value="1"/>
</dbReference>
<organism evidence="2 3">
    <name type="scientific">Actinomadura alba</name>
    <dbReference type="NCBI Taxonomy" id="406431"/>
    <lineage>
        <taxon>Bacteria</taxon>
        <taxon>Bacillati</taxon>
        <taxon>Actinomycetota</taxon>
        <taxon>Actinomycetes</taxon>
        <taxon>Streptosporangiales</taxon>
        <taxon>Thermomonosporaceae</taxon>
        <taxon>Actinomadura</taxon>
    </lineage>
</organism>
<dbReference type="EMBL" id="JABVEC010000007">
    <property type="protein sequence ID" value="MBC6466300.1"/>
    <property type="molecule type" value="Genomic_DNA"/>
</dbReference>
<keyword evidence="1" id="KW-0732">Signal</keyword>
<name>A0ABR7LP88_9ACTN</name>
<evidence type="ECO:0000256" key="1">
    <source>
        <dbReference type="SAM" id="SignalP"/>
    </source>
</evidence>
<reference evidence="2 3" key="1">
    <citation type="submission" date="2020-06" db="EMBL/GenBank/DDBJ databases">
        <title>Actinomadura xiongansis sp. nov., isolated from soil of Baiyangdian.</title>
        <authorList>
            <person name="Zhang X."/>
        </authorList>
    </citation>
    <scope>NUCLEOTIDE SEQUENCE [LARGE SCALE GENOMIC DNA]</scope>
    <source>
        <strain evidence="2 3">HBUM206468</strain>
    </source>
</reference>
<protein>
    <submittedName>
        <fullName evidence="2">Uncharacterized protein</fullName>
    </submittedName>
</protein>
<proteinExistence type="predicted"/>